<dbReference type="Proteomes" id="UP001164929">
    <property type="component" value="Chromosome 1"/>
</dbReference>
<proteinExistence type="predicted"/>
<reference evidence="1 2" key="1">
    <citation type="journal article" date="2023" name="Mol. Ecol. Resour.">
        <title>Chromosome-level genome assembly of a triploid poplar Populus alba 'Berolinensis'.</title>
        <authorList>
            <person name="Chen S."/>
            <person name="Yu Y."/>
            <person name="Wang X."/>
            <person name="Wang S."/>
            <person name="Zhang T."/>
            <person name="Zhou Y."/>
            <person name="He R."/>
            <person name="Meng N."/>
            <person name="Wang Y."/>
            <person name="Liu W."/>
            <person name="Liu Z."/>
            <person name="Liu J."/>
            <person name="Guo Q."/>
            <person name="Huang H."/>
            <person name="Sederoff R.R."/>
            <person name="Wang G."/>
            <person name="Qu G."/>
            <person name="Chen S."/>
        </authorList>
    </citation>
    <scope>NUCLEOTIDE SEQUENCE [LARGE SCALE GENOMIC DNA]</scope>
    <source>
        <strain evidence="1">SC-2020</strain>
    </source>
</reference>
<evidence type="ECO:0000313" key="1">
    <source>
        <dbReference type="EMBL" id="KAJ7013697.1"/>
    </source>
</evidence>
<gene>
    <name evidence="1" type="ORF">NC653_003364</name>
</gene>
<evidence type="ECO:0008006" key="3">
    <source>
        <dbReference type="Google" id="ProtNLM"/>
    </source>
</evidence>
<dbReference type="SUPFAM" id="SSF50249">
    <property type="entry name" value="Nucleic acid-binding proteins"/>
    <property type="match status" value="1"/>
</dbReference>
<evidence type="ECO:0000313" key="2">
    <source>
        <dbReference type="Proteomes" id="UP001164929"/>
    </source>
</evidence>
<dbReference type="Gene3D" id="2.40.50.140">
    <property type="entry name" value="Nucleic acid-binding proteins"/>
    <property type="match status" value="1"/>
</dbReference>
<dbReference type="PANTHER" id="PTHR47165">
    <property type="entry name" value="OS03G0429900 PROTEIN"/>
    <property type="match status" value="1"/>
</dbReference>
<dbReference type="EMBL" id="JAQIZT010000001">
    <property type="protein sequence ID" value="KAJ7013697.1"/>
    <property type="molecule type" value="Genomic_DNA"/>
</dbReference>
<dbReference type="PANTHER" id="PTHR47165:SF4">
    <property type="entry name" value="OS03G0429900 PROTEIN"/>
    <property type="match status" value="1"/>
</dbReference>
<organism evidence="1 2">
    <name type="scientific">Populus alba x Populus x berolinensis</name>
    <dbReference type="NCBI Taxonomy" id="444605"/>
    <lineage>
        <taxon>Eukaryota</taxon>
        <taxon>Viridiplantae</taxon>
        <taxon>Streptophyta</taxon>
        <taxon>Embryophyta</taxon>
        <taxon>Tracheophyta</taxon>
        <taxon>Spermatophyta</taxon>
        <taxon>Magnoliopsida</taxon>
        <taxon>eudicotyledons</taxon>
        <taxon>Gunneridae</taxon>
        <taxon>Pentapetalae</taxon>
        <taxon>rosids</taxon>
        <taxon>fabids</taxon>
        <taxon>Malpighiales</taxon>
        <taxon>Salicaceae</taxon>
        <taxon>Saliceae</taxon>
        <taxon>Populus</taxon>
    </lineage>
</organism>
<keyword evidence="2" id="KW-1185">Reference proteome</keyword>
<accession>A0AAD6RRI9</accession>
<sequence>MVIANDVELKSTVKTNKKYPLTTVVPRYYFKFTDFSHVLSPGKGSLILTDVLGRIKAIQPVEQVLVRGKTMENKREGDEMHMTLWGSNTRNFDEATLQTLQSPIIIAFFCWFLCHRVPRQNLNGSTASIWYFNPDTHEALAGYHYHVPPSFIKSICIQSILTQLSSLPSTFIYS</sequence>
<dbReference type="InterPro" id="IPR012340">
    <property type="entry name" value="NA-bd_OB-fold"/>
</dbReference>
<dbReference type="AlphaFoldDB" id="A0AAD6RRI9"/>
<protein>
    <recommendedName>
        <fullName evidence="3">Replication protein A OB domain-containing protein</fullName>
    </recommendedName>
</protein>
<name>A0AAD6RRI9_9ROSI</name>
<comment type="caution">
    <text evidence="1">The sequence shown here is derived from an EMBL/GenBank/DDBJ whole genome shotgun (WGS) entry which is preliminary data.</text>
</comment>